<dbReference type="SUPFAM" id="SSF55811">
    <property type="entry name" value="Nudix"/>
    <property type="match status" value="1"/>
</dbReference>
<accession>A0A149VZG9</accession>
<comment type="caution">
    <text evidence="19">The sequence shown here is derived from an EMBL/GenBank/DDBJ whole genome shotgun (WGS) entry which is preliminary data.</text>
</comment>
<evidence type="ECO:0000259" key="18">
    <source>
        <dbReference type="PROSITE" id="PS51462"/>
    </source>
</evidence>
<dbReference type="GO" id="GO:0044716">
    <property type="term" value="F:8-oxo-GDP phosphatase activity"/>
    <property type="evidence" value="ECO:0007669"/>
    <property type="project" value="TreeGrafter"/>
</dbReference>
<gene>
    <name evidence="19" type="primary">nudG</name>
    <name evidence="19" type="ORF">FEMY_10060</name>
</gene>
<feature type="domain" description="Nudix hydrolase" evidence="18">
    <location>
        <begin position="1"/>
        <end position="131"/>
    </location>
</feature>
<dbReference type="STRING" id="1789004.FEMY_10060"/>
<evidence type="ECO:0000256" key="8">
    <source>
        <dbReference type="ARBA" id="ARBA00022842"/>
    </source>
</evidence>
<dbReference type="OrthoDB" id="9810648at2"/>
<evidence type="ECO:0000256" key="3">
    <source>
        <dbReference type="ARBA" id="ARBA00022457"/>
    </source>
</evidence>
<sequence length="327" mass="35996">MILPVVAGILLNGRGGYLLAQRPPGKIMAGFWEFPGGKVEAGETLRQALDRELEEELGIRVNCATPWMSRQFDYPHARVVVSFFRVLAWSGTPQACEFQKLSWFDPEEALPEGFALLPANLPLIRALSLPPVYGLTRAHELGEEPMLAVIDDACRRGLRLLQVREKFWSAVQIACFVQKIRQRTQPWPLRILVNGDPELAQRTGADGVHLPARLLEILKGRPDLPWVGASCHSRTELEQAQGLGVDFAVLGPVCPTQTHPAAHPLGWPEFTALRHESPLPVYALGGLTGLALNQAIQQGAQGIAVMRGLEDWAEEKIPSHLCGQESV</sequence>
<evidence type="ECO:0000256" key="10">
    <source>
        <dbReference type="ARBA" id="ARBA00035861"/>
    </source>
</evidence>
<keyword evidence="7 17" id="KW-0378">Hydrolase</keyword>
<evidence type="ECO:0000256" key="6">
    <source>
        <dbReference type="ARBA" id="ARBA00022763"/>
    </source>
</evidence>
<dbReference type="NCBIfam" id="NF006530">
    <property type="entry name" value="PRK08999.1"/>
    <property type="match status" value="1"/>
</dbReference>
<dbReference type="PANTHER" id="PTHR47707">
    <property type="entry name" value="8-OXO-DGTP DIPHOSPHATASE"/>
    <property type="match status" value="1"/>
</dbReference>
<dbReference type="PATRIC" id="fig|1789004.3.peg.1021"/>
<keyword evidence="4" id="KW-0235">DNA replication</keyword>
<evidence type="ECO:0000256" key="14">
    <source>
        <dbReference type="ARBA" id="ARBA00041592"/>
    </source>
</evidence>
<evidence type="ECO:0000256" key="12">
    <source>
        <dbReference type="ARBA" id="ARBA00038905"/>
    </source>
</evidence>
<dbReference type="InterPro" id="IPR022998">
    <property type="entry name" value="ThiamineP_synth_TenI"/>
</dbReference>
<dbReference type="CDD" id="cd03425">
    <property type="entry name" value="NUDIX_MutT_NudA_like"/>
    <property type="match status" value="1"/>
</dbReference>
<dbReference type="PANTHER" id="PTHR47707:SF1">
    <property type="entry name" value="NUDIX HYDROLASE FAMILY PROTEIN"/>
    <property type="match status" value="1"/>
</dbReference>
<dbReference type="Gene3D" id="3.20.20.70">
    <property type="entry name" value="Aldolase class I"/>
    <property type="match status" value="1"/>
</dbReference>
<dbReference type="Proteomes" id="UP000075653">
    <property type="component" value="Unassembled WGS sequence"/>
</dbReference>
<dbReference type="GO" id="GO:0006260">
    <property type="term" value="P:DNA replication"/>
    <property type="evidence" value="ECO:0007669"/>
    <property type="project" value="UniProtKB-KW"/>
</dbReference>
<dbReference type="InterPro" id="IPR036206">
    <property type="entry name" value="ThiamineP_synth_sf"/>
</dbReference>
<dbReference type="GO" id="GO:0008413">
    <property type="term" value="F:8-oxo-7,8-dihydroguanosine triphosphate pyrophosphatase activity"/>
    <property type="evidence" value="ECO:0007669"/>
    <property type="project" value="TreeGrafter"/>
</dbReference>
<dbReference type="PROSITE" id="PS00893">
    <property type="entry name" value="NUDIX_BOX"/>
    <property type="match status" value="1"/>
</dbReference>
<keyword evidence="3" id="KW-0515">Mutator protein</keyword>
<evidence type="ECO:0000256" key="2">
    <source>
        <dbReference type="ARBA" id="ARBA00005582"/>
    </source>
</evidence>
<keyword evidence="6" id="KW-0227">DNA damage</keyword>
<dbReference type="InterPro" id="IPR015797">
    <property type="entry name" value="NUDIX_hydrolase-like_dom_sf"/>
</dbReference>
<evidence type="ECO:0000256" key="9">
    <source>
        <dbReference type="ARBA" id="ARBA00023204"/>
    </source>
</evidence>
<evidence type="ECO:0000256" key="13">
    <source>
        <dbReference type="ARBA" id="ARBA00040794"/>
    </source>
</evidence>
<protein>
    <recommendedName>
        <fullName evidence="13">8-oxo-dGTP diphosphatase</fullName>
        <ecNumber evidence="12">3.6.1.55</ecNumber>
    </recommendedName>
    <alternativeName>
        <fullName evidence="16">7,8-dihydro-8-oxoguanine-triphosphatase</fullName>
    </alternativeName>
    <alternativeName>
        <fullName evidence="15">Mutator protein MutT</fullName>
    </alternativeName>
    <alternativeName>
        <fullName evidence="14">dGTP pyrophosphohydrolase</fullName>
    </alternativeName>
</protein>
<proteinExistence type="inferred from homology"/>
<dbReference type="Pfam" id="PF02581">
    <property type="entry name" value="TMP-TENI"/>
    <property type="match status" value="1"/>
</dbReference>
<evidence type="ECO:0000256" key="5">
    <source>
        <dbReference type="ARBA" id="ARBA00022723"/>
    </source>
</evidence>
<dbReference type="EC" id="3.6.1.55" evidence="12"/>
<dbReference type="GO" id="GO:0035539">
    <property type="term" value="F:8-oxo-7,8-dihydrodeoxyguanosine triphosphate pyrophosphatase activity"/>
    <property type="evidence" value="ECO:0007669"/>
    <property type="project" value="UniProtKB-EC"/>
</dbReference>
<evidence type="ECO:0000256" key="15">
    <source>
        <dbReference type="ARBA" id="ARBA00041979"/>
    </source>
</evidence>
<name>A0A149VZG9_9PROT</name>
<evidence type="ECO:0000313" key="19">
    <source>
        <dbReference type="EMBL" id="KXW58607.1"/>
    </source>
</evidence>
<dbReference type="PROSITE" id="PS51462">
    <property type="entry name" value="NUDIX"/>
    <property type="match status" value="1"/>
</dbReference>
<keyword evidence="5" id="KW-0479">Metal-binding</keyword>
<dbReference type="InterPro" id="IPR020476">
    <property type="entry name" value="Nudix_hydrolase"/>
</dbReference>
<reference evidence="19 20" key="1">
    <citation type="submission" date="2016-01" db="EMBL/GenBank/DDBJ databases">
        <title>Genome sequence of the acidophilic iron oxidising Ferrovum strain Z-31.</title>
        <authorList>
            <person name="Poehlein A."/>
            <person name="Ullrich S.R."/>
            <person name="Schloemann M."/>
            <person name="Muehling M."/>
            <person name="Daniel R."/>
        </authorList>
    </citation>
    <scope>NUCLEOTIDE SEQUENCE [LARGE SCALE GENOMIC DNA]</scope>
    <source>
        <strain evidence="19 20">Z-31</strain>
    </source>
</reference>
<evidence type="ECO:0000256" key="1">
    <source>
        <dbReference type="ARBA" id="ARBA00001946"/>
    </source>
</evidence>
<comment type="catalytic activity">
    <reaction evidence="10">
        <text>8-oxo-dGTP + H2O = 8-oxo-dGMP + diphosphate + H(+)</text>
        <dbReference type="Rhea" id="RHEA:31575"/>
        <dbReference type="ChEBI" id="CHEBI:15377"/>
        <dbReference type="ChEBI" id="CHEBI:15378"/>
        <dbReference type="ChEBI" id="CHEBI:33019"/>
        <dbReference type="ChEBI" id="CHEBI:63224"/>
        <dbReference type="ChEBI" id="CHEBI:77896"/>
        <dbReference type="EC" id="3.6.1.55"/>
    </reaction>
</comment>
<dbReference type="AlphaFoldDB" id="A0A149VZG9"/>
<evidence type="ECO:0000256" key="7">
    <source>
        <dbReference type="ARBA" id="ARBA00022801"/>
    </source>
</evidence>
<dbReference type="RefSeq" id="WP_035417595.1">
    <property type="nucleotide sequence ID" value="NZ_JPOQ01000074.1"/>
</dbReference>
<dbReference type="GO" id="GO:0046872">
    <property type="term" value="F:metal ion binding"/>
    <property type="evidence" value="ECO:0007669"/>
    <property type="project" value="UniProtKB-KW"/>
</dbReference>
<organism evidence="19 20">
    <name type="scientific">Ferrovum myxofaciens</name>
    <dbReference type="NCBI Taxonomy" id="416213"/>
    <lineage>
        <taxon>Bacteria</taxon>
        <taxon>Pseudomonadati</taxon>
        <taxon>Pseudomonadota</taxon>
        <taxon>Betaproteobacteria</taxon>
        <taxon>Ferrovales</taxon>
        <taxon>Ferrovaceae</taxon>
        <taxon>Ferrovum</taxon>
    </lineage>
</organism>
<dbReference type="EMBL" id="LRRD01000013">
    <property type="protein sequence ID" value="KXW58607.1"/>
    <property type="molecule type" value="Genomic_DNA"/>
</dbReference>
<dbReference type="PRINTS" id="PR00502">
    <property type="entry name" value="NUDIXFAMILY"/>
</dbReference>
<dbReference type="GO" id="GO:0006281">
    <property type="term" value="P:DNA repair"/>
    <property type="evidence" value="ECO:0007669"/>
    <property type="project" value="UniProtKB-KW"/>
</dbReference>
<comment type="cofactor">
    <cofactor evidence="1">
        <name>Mg(2+)</name>
        <dbReference type="ChEBI" id="CHEBI:18420"/>
    </cofactor>
</comment>
<evidence type="ECO:0000313" key="20">
    <source>
        <dbReference type="Proteomes" id="UP000075653"/>
    </source>
</evidence>
<evidence type="ECO:0000256" key="4">
    <source>
        <dbReference type="ARBA" id="ARBA00022705"/>
    </source>
</evidence>
<evidence type="ECO:0000256" key="11">
    <source>
        <dbReference type="ARBA" id="ARBA00036904"/>
    </source>
</evidence>
<dbReference type="InterPro" id="IPR013785">
    <property type="entry name" value="Aldolase_TIM"/>
</dbReference>
<dbReference type="InterPro" id="IPR020084">
    <property type="entry name" value="NUDIX_hydrolase_CS"/>
</dbReference>
<keyword evidence="20" id="KW-1185">Reference proteome</keyword>
<dbReference type="GO" id="GO:0044715">
    <property type="term" value="F:8-oxo-dGDP phosphatase activity"/>
    <property type="evidence" value="ECO:0007669"/>
    <property type="project" value="TreeGrafter"/>
</dbReference>
<comment type="catalytic activity">
    <reaction evidence="11">
        <text>8-oxo-GTP + H2O = 8-oxo-GMP + diphosphate + H(+)</text>
        <dbReference type="Rhea" id="RHEA:67616"/>
        <dbReference type="ChEBI" id="CHEBI:15377"/>
        <dbReference type="ChEBI" id="CHEBI:15378"/>
        <dbReference type="ChEBI" id="CHEBI:33019"/>
        <dbReference type="ChEBI" id="CHEBI:143553"/>
        <dbReference type="ChEBI" id="CHEBI:145694"/>
    </reaction>
</comment>
<keyword evidence="9" id="KW-0234">DNA repair</keyword>
<dbReference type="SUPFAM" id="SSF51391">
    <property type="entry name" value="Thiamin phosphate synthase"/>
    <property type="match status" value="1"/>
</dbReference>
<dbReference type="CDD" id="cd00564">
    <property type="entry name" value="TMP_TenI"/>
    <property type="match status" value="1"/>
</dbReference>
<dbReference type="InterPro" id="IPR047127">
    <property type="entry name" value="MutT-like"/>
</dbReference>
<dbReference type="Gene3D" id="3.90.79.10">
    <property type="entry name" value="Nucleoside Triphosphate Pyrophosphohydrolase"/>
    <property type="match status" value="1"/>
</dbReference>
<dbReference type="InterPro" id="IPR000086">
    <property type="entry name" value="NUDIX_hydrolase_dom"/>
</dbReference>
<dbReference type="GO" id="GO:0009228">
    <property type="term" value="P:thiamine biosynthetic process"/>
    <property type="evidence" value="ECO:0007669"/>
    <property type="project" value="UniProtKB-KW"/>
</dbReference>
<evidence type="ECO:0000256" key="17">
    <source>
        <dbReference type="RuleBase" id="RU003476"/>
    </source>
</evidence>
<comment type="similarity">
    <text evidence="2 17">Belongs to the Nudix hydrolase family.</text>
</comment>
<evidence type="ECO:0000256" key="16">
    <source>
        <dbReference type="ARBA" id="ARBA00042798"/>
    </source>
</evidence>
<dbReference type="Pfam" id="PF00293">
    <property type="entry name" value="NUDIX"/>
    <property type="match status" value="1"/>
</dbReference>
<keyword evidence="8" id="KW-0460">Magnesium</keyword>